<feature type="transmembrane region" description="Helical" evidence="1">
    <location>
        <begin position="31"/>
        <end position="49"/>
    </location>
</feature>
<dbReference type="AlphaFoldDB" id="A0A2V1P4X1"/>
<dbReference type="EMBL" id="QETF01000005">
    <property type="protein sequence ID" value="PWG17465.1"/>
    <property type="molecule type" value="Genomic_DNA"/>
</dbReference>
<sequence length="166" mass="18375">MPVSSDIVRTYRGPRRVVRDLLSMGQREDRAIMWLMFGCLIVFISRLPALQREAVMAEGDFTRDAAYAFFGLMMLAPLLFYALAFVGRGIAYLLRGRPSGYGSRVALFWAWLAATPVALFYGLLVGLNGPDAPATQAIGGIWLLVWLLFWVFGLIEASKGADHADP</sequence>
<keyword evidence="1" id="KW-1133">Transmembrane helix</keyword>
<feature type="transmembrane region" description="Helical" evidence="1">
    <location>
        <begin position="69"/>
        <end position="94"/>
    </location>
</feature>
<accession>A0A2V1P4X1</accession>
<evidence type="ECO:0000313" key="3">
    <source>
        <dbReference type="Proteomes" id="UP000245293"/>
    </source>
</evidence>
<name>A0A2V1P4X1_9RHOB</name>
<gene>
    <name evidence="2" type="ORF">DFK10_06785</name>
</gene>
<keyword evidence="1" id="KW-0812">Transmembrane</keyword>
<proteinExistence type="predicted"/>
<comment type="caution">
    <text evidence="2">The sequence shown here is derived from an EMBL/GenBank/DDBJ whole genome shotgun (WGS) entry which is preliminary data.</text>
</comment>
<feature type="transmembrane region" description="Helical" evidence="1">
    <location>
        <begin position="106"/>
        <end position="125"/>
    </location>
</feature>
<evidence type="ECO:0000256" key="1">
    <source>
        <dbReference type="SAM" id="Phobius"/>
    </source>
</evidence>
<evidence type="ECO:0000313" key="2">
    <source>
        <dbReference type="EMBL" id="PWG17465.1"/>
    </source>
</evidence>
<dbReference type="OrthoDB" id="7771437at2"/>
<dbReference type="Proteomes" id="UP000245293">
    <property type="component" value="Unassembled WGS sequence"/>
</dbReference>
<reference evidence="3" key="1">
    <citation type="submission" date="2018-05" db="EMBL/GenBank/DDBJ databases">
        <authorList>
            <person name="Du Z."/>
            <person name="Wang X."/>
        </authorList>
    </citation>
    <scope>NUCLEOTIDE SEQUENCE [LARGE SCALE GENOMIC DNA]</scope>
    <source>
        <strain evidence="3">WDS4C29</strain>
    </source>
</reference>
<dbReference type="RefSeq" id="WP_109387916.1">
    <property type="nucleotide sequence ID" value="NZ_QETF01000005.1"/>
</dbReference>
<feature type="transmembrane region" description="Helical" evidence="1">
    <location>
        <begin position="137"/>
        <end position="155"/>
    </location>
</feature>
<evidence type="ECO:0008006" key="4">
    <source>
        <dbReference type="Google" id="ProtNLM"/>
    </source>
</evidence>
<keyword evidence="1" id="KW-0472">Membrane</keyword>
<protein>
    <recommendedName>
        <fullName evidence="4">YIP1 family protein</fullName>
    </recommendedName>
</protein>
<keyword evidence="3" id="KW-1185">Reference proteome</keyword>
<organism evidence="2 3">
    <name type="scientific">Salibaculum griseiflavum</name>
    <dbReference type="NCBI Taxonomy" id="1914409"/>
    <lineage>
        <taxon>Bacteria</taxon>
        <taxon>Pseudomonadati</taxon>
        <taxon>Pseudomonadota</taxon>
        <taxon>Alphaproteobacteria</taxon>
        <taxon>Rhodobacterales</taxon>
        <taxon>Roseobacteraceae</taxon>
        <taxon>Salibaculum</taxon>
    </lineage>
</organism>